<dbReference type="InterPro" id="IPR008659">
    <property type="entry name" value="Kre9/Knh1_C"/>
</dbReference>
<dbReference type="Proteomes" id="UP000002866">
    <property type="component" value="Chromosome 9"/>
</dbReference>
<dbReference type="eggNOG" id="ENOG502S28F">
    <property type="taxonomic scope" value="Eukaryota"/>
</dbReference>
<dbReference type="PANTHER" id="PTHR28154">
    <property type="entry name" value="CELL WALL SYNTHESIS PROTEIN KNH1-RELATED"/>
    <property type="match status" value="1"/>
</dbReference>
<dbReference type="OrthoDB" id="2432613at2759"/>
<feature type="domain" description="Yeast cell wall synthesis Kre9/Knh1 C-terminal" evidence="5">
    <location>
        <begin position="277"/>
        <end position="322"/>
    </location>
</feature>
<dbReference type="GeneID" id="14498111"/>
<evidence type="ECO:0000313" key="7">
    <source>
        <dbReference type="Proteomes" id="UP000002866"/>
    </source>
</evidence>
<comment type="similarity">
    <text evidence="2">Belongs to the KRE9/KNH1 family.</text>
</comment>
<dbReference type="OMA" id="YYYVQIF"/>
<dbReference type="GO" id="GO:0005576">
    <property type="term" value="C:extracellular region"/>
    <property type="evidence" value="ECO:0007669"/>
    <property type="project" value="TreeGrafter"/>
</dbReference>
<organism evidence="6 7">
    <name type="scientific">Henningerozyma blattae (strain ATCC 34711 / CBS 6284 / DSM 70876 / NBRC 10599 / NRRL Y-10934 / UCD 77-7)</name>
    <name type="common">Yeast</name>
    <name type="synonym">Tetrapisispora blattae</name>
    <dbReference type="NCBI Taxonomy" id="1071380"/>
    <lineage>
        <taxon>Eukaryota</taxon>
        <taxon>Fungi</taxon>
        <taxon>Dikarya</taxon>
        <taxon>Ascomycota</taxon>
        <taxon>Saccharomycotina</taxon>
        <taxon>Saccharomycetes</taxon>
        <taxon>Saccharomycetales</taxon>
        <taxon>Saccharomycetaceae</taxon>
        <taxon>Henningerozyma</taxon>
    </lineage>
</organism>
<evidence type="ECO:0000256" key="1">
    <source>
        <dbReference type="ARBA" id="ARBA00004010"/>
    </source>
</evidence>
<keyword evidence="7" id="KW-1185">Reference proteome</keyword>
<feature type="domain" description="Yeast cell wall synthesis Kre9/Knh1 C-terminal" evidence="5">
    <location>
        <begin position="206"/>
        <end position="266"/>
    </location>
</feature>
<accession>I2H982</accession>
<dbReference type="GO" id="GO:0006078">
    <property type="term" value="P:(1-&gt;6)-beta-D-glucan biosynthetic process"/>
    <property type="evidence" value="ECO:0007669"/>
    <property type="project" value="InterPro"/>
</dbReference>
<dbReference type="GO" id="GO:0042546">
    <property type="term" value="P:cell wall biogenesis"/>
    <property type="evidence" value="ECO:0007669"/>
    <property type="project" value="InterPro"/>
</dbReference>
<feature type="chain" id="PRO_5003659896" description="Yeast cell wall synthesis Kre9/Knh1 C-terminal domain-containing protein" evidence="4">
    <location>
        <begin position="27"/>
        <end position="332"/>
    </location>
</feature>
<dbReference type="InParanoid" id="I2H982"/>
<feature type="signal peptide" evidence="4">
    <location>
        <begin position="1"/>
        <end position="26"/>
    </location>
</feature>
<dbReference type="AlphaFoldDB" id="I2H982"/>
<comment type="function">
    <text evidence="1">Involved in cell wall beta(1-&gt;6) glucan synthesis.</text>
</comment>
<dbReference type="InterPro" id="IPR045328">
    <property type="entry name" value="Kre9/Knh1"/>
</dbReference>
<proteinExistence type="inferred from homology"/>
<dbReference type="Pfam" id="PF05390">
    <property type="entry name" value="Kre9_KNH1_C"/>
    <property type="match status" value="2"/>
</dbReference>
<dbReference type="EMBL" id="HE806324">
    <property type="protein sequence ID" value="CCH62934.1"/>
    <property type="molecule type" value="Genomic_DNA"/>
</dbReference>
<dbReference type="STRING" id="1071380.I2H982"/>
<evidence type="ECO:0000256" key="2">
    <source>
        <dbReference type="ARBA" id="ARBA00006816"/>
    </source>
</evidence>
<evidence type="ECO:0000256" key="4">
    <source>
        <dbReference type="SAM" id="SignalP"/>
    </source>
</evidence>
<evidence type="ECO:0000313" key="6">
    <source>
        <dbReference type="EMBL" id="CCH62934.1"/>
    </source>
</evidence>
<evidence type="ECO:0000259" key="5">
    <source>
        <dbReference type="Pfam" id="PF05390"/>
    </source>
</evidence>
<dbReference type="PANTHER" id="PTHR28154:SF1">
    <property type="entry name" value="CELL WALL SYNTHESIS PROTEIN KNH1-RELATED"/>
    <property type="match status" value="1"/>
</dbReference>
<keyword evidence="3 4" id="KW-0732">Signal</keyword>
<protein>
    <recommendedName>
        <fullName evidence="5">Yeast cell wall synthesis Kre9/Knh1 C-terminal domain-containing protein</fullName>
    </recommendedName>
</protein>
<gene>
    <name evidence="6" type="primary">TBLA0I02780</name>
    <name evidence="6" type="ORF">TBLA_0I02780</name>
</gene>
<dbReference type="GO" id="GO:0031505">
    <property type="term" value="P:fungal-type cell wall organization"/>
    <property type="evidence" value="ECO:0007669"/>
    <property type="project" value="TreeGrafter"/>
</dbReference>
<reference evidence="6 7" key="1">
    <citation type="journal article" date="2011" name="Proc. Natl. Acad. Sci. U.S.A.">
        <title>Evolutionary erosion of yeast sex chromosomes by mating-type switching accidents.</title>
        <authorList>
            <person name="Gordon J.L."/>
            <person name="Armisen D."/>
            <person name="Proux-Wera E."/>
            <person name="Oheigeartaigh S.S."/>
            <person name="Byrne K.P."/>
            <person name="Wolfe K.H."/>
        </authorList>
    </citation>
    <scope>NUCLEOTIDE SEQUENCE [LARGE SCALE GENOMIC DNA]</scope>
    <source>
        <strain evidence="7">ATCC 34711 / CBS 6284 / DSM 70876 / NBRC 10599 / NRRL Y-10934 / UCD 77-7</strain>
    </source>
</reference>
<dbReference type="HOGENOM" id="CLU_063732_1_0_1"/>
<sequence length="332" mass="37521">MILITNFLKLHTFVHILIFSIKFVSCDVELIRPNKLLVINYDDKNNNVQEKTLRISWKLNSLSPTIDEIEKYTFSLCSGPSNAIKNFGEMLTINSNMVVGKNNIYEVDLQLKNNIGTNGYYYIQVFALTDIGYSIHYTQKFEMRGMIGLDKADTNIADIRMHNGVGIGGGAPLLQFGIDGKEINQNNELAGAPPPETALAASYLVGLPYGKQNGNIKYAPMQTQPGTKVTAKTWKKKNPISDVSFFKFGRLQGHYLTDIGDGKNKNRQKITTEVLLRPNVDTTITPMRNYKTDMDVNFVSQAKFPSDNGGWYKPDKKIQRPTKVREKKYIIY</sequence>
<dbReference type="KEGG" id="tbl:TBLA_0I02780"/>
<name>I2H982_HENB6</name>
<evidence type="ECO:0000256" key="3">
    <source>
        <dbReference type="ARBA" id="ARBA00022729"/>
    </source>
</evidence>
<dbReference type="RefSeq" id="XP_004182453.1">
    <property type="nucleotide sequence ID" value="XM_004182405.1"/>
</dbReference>